<protein>
    <submittedName>
        <fullName evidence="4">Cytochrome c3 family protein</fullName>
    </submittedName>
</protein>
<feature type="chain" id="PRO_5041465121" evidence="2">
    <location>
        <begin position="28"/>
        <end position="240"/>
    </location>
</feature>
<proteinExistence type="predicted"/>
<dbReference type="InterPro" id="IPR029467">
    <property type="entry name" value="Cyt_c7-like"/>
</dbReference>
<dbReference type="Gene3D" id="3.90.10.10">
    <property type="entry name" value="Cytochrome C3"/>
    <property type="match status" value="2"/>
</dbReference>
<name>A0AA49JUZ3_9BACT</name>
<feature type="signal peptide" evidence="2">
    <location>
        <begin position="1"/>
        <end position="27"/>
    </location>
</feature>
<dbReference type="EMBL" id="CP130613">
    <property type="protein sequence ID" value="WKW15502.1"/>
    <property type="molecule type" value="Genomic_DNA"/>
</dbReference>
<evidence type="ECO:0000313" key="5">
    <source>
        <dbReference type="EMBL" id="WKW15502.1"/>
    </source>
</evidence>
<feature type="region of interest" description="Disordered" evidence="1">
    <location>
        <begin position="37"/>
        <end position="59"/>
    </location>
</feature>
<dbReference type="PANTHER" id="PTHR39425:SF1">
    <property type="entry name" value="CYTOCHROME C7-LIKE DOMAIN-CONTAINING PROTEIN"/>
    <property type="match status" value="1"/>
</dbReference>
<accession>A0AA49JUZ3</accession>
<evidence type="ECO:0000259" key="3">
    <source>
        <dbReference type="Pfam" id="PF14522"/>
    </source>
</evidence>
<evidence type="ECO:0000313" key="6">
    <source>
        <dbReference type="Proteomes" id="UP001229955"/>
    </source>
</evidence>
<dbReference type="InterPro" id="IPR036280">
    <property type="entry name" value="Multihaem_cyt_sf"/>
</dbReference>
<keyword evidence="2" id="KW-0732">Signal</keyword>
<dbReference type="AlphaFoldDB" id="A0AA49JUZ3"/>
<evidence type="ECO:0000256" key="1">
    <source>
        <dbReference type="SAM" id="MobiDB-lite"/>
    </source>
</evidence>
<accession>A0AA49K0H1</accession>
<dbReference type="CDD" id="cd08168">
    <property type="entry name" value="Cytochrom_C3"/>
    <property type="match status" value="1"/>
</dbReference>
<dbReference type="EMBL" id="CP130612">
    <property type="protein sequence ID" value="WKW12595.1"/>
    <property type="molecule type" value="Genomic_DNA"/>
</dbReference>
<gene>
    <name evidence="4" type="ORF">Strain138_001892</name>
    <name evidence="5" type="ORF">Strain318_001891</name>
</gene>
<dbReference type="Proteomes" id="UP001229955">
    <property type="component" value="Chromosome"/>
</dbReference>
<dbReference type="SUPFAM" id="SSF48695">
    <property type="entry name" value="Multiheme cytochromes"/>
    <property type="match status" value="1"/>
</dbReference>
<feature type="domain" description="Cytochrome c7-like" evidence="3">
    <location>
        <begin position="160"/>
        <end position="239"/>
    </location>
</feature>
<dbReference type="KEGG" id="pspc:Strain318_001891"/>
<dbReference type="RefSeq" id="WP_367885474.1">
    <property type="nucleotide sequence ID" value="NZ_CP130612.1"/>
</dbReference>
<keyword evidence="6" id="KW-1185">Reference proteome</keyword>
<evidence type="ECO:0000256" key="2">
    <source>
        <dbReference type="SAM" id="SignalP"/>
    </source>
</evidence>
<feature type="compositionally biased region" description="Low complexity" evidence="1">
    <location>
        <begin position="37"/>
        <end position="51"/>
    </location>
</feature>
<sequence>MTGRSKWVLIPGTVAIAIAATMLSAYAGSQTAQEAAPAGAAETATQAANREAAGKAQPGPWAYSGASGYTFYVGGGIGRSPEQPVKFPHPVHVNTLQMNCAFCHNAAGQSPDPGLPAVGTCMACHTLVGTDRPEIQKLSEYWAKRQPVPWVRVHKVPEYVHFPHMRHVNAGVTCQTCHGQVNNMPQVFQTQSLNMGWCVQCHVNGYSPAEGMRAAGYEPDSATLAMPRKKANYDCATCHY</sequence>
<evidence type="ECO:0000313" key="4">
    <source>
        <dbReference type="EMBL" id="WKW12595.1"/>
    </source>
</evidence>
<organism evidence="4">
    <name type="scientific">Pseudogemmatithrix spongiicola</name>
    <dbReference type="NCBI Taxonomy" id="3062599"/>
    <lineage>
        <taxon>Bacteria</taxon>
        <taxon>Pseudomonadati</taxon>
        <taxon>Gemmatimonadota</taxon>
        <taxon>Gemmatimonadia</taxon>
        <taxon>Gemmatimonadales</taxon>
        <taxon>Gemmatimonadaceae</taxon>
        <taxon>Pseudogemmatithrix</taxon>
    </lineage>
</organism>
<dbReference type="PANTHER" id="PTHR39425">
    <property type="entry name" value="LIPOPROTEIN CYTOCHROME C"/>
    <property type="match status" value="1"/>
</dbReference>
<reference evidence="4" key="1">
    <citation type="submission" date="2023-07" db="EMBL/GenBank/DDBJ databases">
        <authorList>
            <person name="Haufschild T."/>
            <person name="Kallscheuer N."/>
            <person name="Hammer J."/>
            <person name="Kohn T."/>
            <person name="Kabuu M."/>
            <person name="Jogler M."/>
            <person name="Wohfarth N."/>
            <person name="Heuer A."/>
            <person name="Rohde M."/>
            <person name="van Teeseling M.C.F."/>
            <person name="Jogler C."/>
        </authorList>
    </citation>
    <scope>NUCLEOTIDE SEQUENCE</scope>
    <source>
        <strain evidence="4">Strain 138</strain>
        <strain evidence="5">Strain 318</strain>
    </source>
</reference>
<dbReference type="Pfam" id="PF14522">
    <property type="entry name" value="Cytochrome_C7"/>
    <property type="match status" value="1"/>
</dbReference>